<evidence type="ECO:0000313" key="1">
    <source>
        <dbReference type="EMBL" id="MFM0445488.1"/>
    </source>
</evidence>
<sequence length="422" mass="42885">MTSLQKVNLGTAPTGTDGDPVRTAFAKINSNVDVFNAQAALTSATGITAAQALTAAHIGKRINIALATAGAINLPAASTCAADNVLLLRNIGTTVVTLAITAGSGDTIALSKLNPGETALMDTDGVHAWTVLMRGRSNSDNEIVVGNLTVGGGGSFASRPTFSGNTPWDSGNLPLAILSAMVEAQCRLTCPSATQIALVPYQGNNVPINGALYTLPNAGVTLASTSLSANTLYYIYAIGTGSAVSSLEASTTGYTMASTGQYTKTGDVTRLLVGMARTNGSAQFVDSMAAGRCVLSWFNQRFKPILGAVQSGAFGTTTMTTQGTPTPFCVWANSEVRASMIGYVYANSVGAFVNSVVQIDSAINYGPAQAAGAASTTVSGVPLSLTVSIDSLSEGYHTMGLASLVSSGTGYLSWSNGGGVWG</sequence>
<evidence type="ECO:0008006" key="3">
    <source>
        <dbReference type="Google" id="ProtNLM"/>
    </source>
</evidence>
<reference evidence="1 2" key="1">
    <citation type="journal article" date="2024" name="Chem. Sci.">
        <title>Discovery of megapolipeptins by genome mining of a Burkholderiales bacteria collection.</title>
        <authorList>
            <person name="Paulo B.S."/>
            <person name="Recchia M.J.J."/>
            <person name="Lee S."/>
            <person name="Fergusson C.H."/>
            <person name="Romanowski S.B."/>
            <person name="Hernandez A."/>
            <person name="Krull N."/>
            <person name="Liu D.Y."/>
            <person name="Cavanagh H."/>
            <person name="Bos A."/>
            <person name="Gray C.A."/>
            <person name="Murphy B.T."/>
            <person name="Linington R.G."/>
            <person name="Eustaquio A.S."/>
        </authorList>
    </citation>
    <scope>NUCLEOTIDE SEQUENCE [LARGE SCALE GENOMIC DNA]</scope>
    <source>
        <strain evidence="1 2">RL17-379-BIB-C</strain>
    </source>
</reference>
<dbReference type="RefSeq" id="WP_408130142.1">
    <property type="nucleotide sequence ID" value="NZ_JAQQDH010000005.1"/>
</dbReference>
<keyword evidence="2" id="KW-1185">Reference proteome</keyword>
<proteinExistence type="predicted"/>
<evidence type="ECO:0000313" key="2">
    <source>
        <dbReference type="Proteomes" id="UP001629288"/>
    </source>
</evidence>
<dbReference type="EMBL" id="JAQQDH010000005">
    <property type="protein sequence ID" value="MFM0445488.1"/>
    <property type="molecule type" value="Genomic_DNA"/>
</dbReference>
<dbReference type="Proteomes" id="UP001629288">
    <property type="component" value="Unassembled WGS sequence"/>
</dbReference>
<comment type="caution">
    <text evidence="1">The sequence shown here is derived from an EMBL/GenBank/DDBJ whole genome shotgun (WGS) entry which is preliminary data.</text>
</comment>
<name>A0ABW9C2N8_9BURK</name>
<gene>
    <name evidence="1" type="ORF">PQR00_17990</name>
</gene>
<protein>
    <recommendedName>
        <fullName evidence="3">Phage tail protein</fullName>
    </recommendedName>
</protein>
<organism evidence="1 2">
    <name type="scientific">Paraburkholderia strydomiana</name>
    <dbReference type="NCBI Taxonomy" id="1245417"/>
    <lineage>
        <taxon>Bacteria</taxon>
        <taxon>Pseudomonadati</taxon>
        <taxon>Pseudomonadota</taxon>
        <taxon>Betaproteobacteria</taxon>
        <taxon>Burkholderiales</taxon>
        <taxon>Burkholderiaceae</taxon>
        <taxon>Paraburkholderia</taxon>
    </lineage>
</organism>
<accession>A0ABW9C2N8</accession>